<sequence length="231" mass="26813">MRIWDINPGYLNRQSLLGEHRELHAIVSVITNNKKGYSNHPETLRWKGHGRALTLRHDLLVAEMSLRGFRHKSPLPPPPETGEWPVKYIDEPYRQFSLLENKYKHKEQGRISLPRNARQLWHQHRYSVLARNPDIYEAISSAVSRMKKNENFSDLANELTEILRQQPSSRGIRNALQHMQRHMSDFSLPDGRASESLSLKTLLMNIQQRTMADNASYLTASTALSELDVWI</sequence>
<dbReference type="SUPFAM" id="SSF47077">
    <property type="entry name" value="T4 endonuclease V"/>
    <property type="match status" value="1"/>
</dbReference>
<dbReference type="InterPro" id="IPR004260">
    <property type="entry name" value="Pyr-dimer_DNA_glycosylase"/>
</dbReference>
<dbReference type="Gene3D" id="1.10.440.10">
    <property type="entry name" value="T4 endonuclease V"/>
    <property type="match status" value="1"/>
</dbReference>
<dbReference type="KEGG" id="dmm:dnm_040140"/>
<feature type="domain" description="DUF1722" evidence="1">
    <location>
        <begin position="126"/>
        <end position="186"/>
    </location>
</feature>
<protein>
    <submittedName>
        <fullName evidence="2">Glycosylase domain-containing protein, DUF1722</fullName>
    </submittedName>
</protein>
<dbReference type="InterPro" id="IPR013560">
    <property type="entry name" value="DUF1722"/>
</dbReference>
<dbReference type="Proteomes" id="UP000663722">
    <property type="component" value="Chromosome"/>
</dbReference>
<keyword evidence="3" id="KW-1185">Reference proteome</keyword>
<evidence type="ECO:0000313" key="2">
    <source>
        <dbReference type="EMBL" id="QTA87974.1"/>
    </source>
</evidence>
<reference evidence="2" key="1">
    <citation type="journal article" date="2021" name="Microb. Physiol.">
        <title>Proteogenomic Insights into the Physiology of Marine, Sulfate-Reducing, Filamentous Desulfonema limicola and Desulfonema magnum.</title>
        <authorList>
            <person name="Schnaars V."/>
            <person name="Wohlbrand L."/>
            <person name="Scheve S."/>
            <person name="Hinrichs C."/>
            <person name="Reinhardt R."/>
            <person name="Rabus R."/>
        </authorList>
    </citation>
    <scope>NUCLEOTIDE SEQUENCE</scope>
    <source>
        <strain evidence="2">4be13</strain>
    </source>
</reference>
<evidence type="ECO:0000313" key="3">
    <source>
        <dbReference type="Proteomes" id="UP000663722"/>
    </source>
</evidence>
<accession>A0A975GNP0</accession>
<gene>
    <name evidence="2" type="ORF">dnm_040140</name>
</gene>
<dbReference type="AlphaFoldDB" id="A0A975GNP0"/>
<organism evidence="2 3">
    <name type="scientific">Desulfonema magnum</name>
    <dbReference type="NCBI Taxonomy" id="45655"/>
    <lineage>
        <taxon>Bacteria</taxon>
        <taxon>Pseudomonadati</taxon>
        <taxon>Thermodesulfobacteriota</taxon>
        <taxon>Desulfobacteria</taxon>
        <taxon>Desulfobacterales</taxon>
        <taxon>Desulfococcaceae</taxon>
        <taxon>Desulfonema</taxon>
    </lineage>
</organism>
<dbReference type="EMBL" id="CP061800">
    <property type="protein sequence ID" value="QTA87974.1"/>
    <property type="molecule type" value="Genomic_DNA"/>
</dbReference>
<dbReference type="InterPro" id="IPR024796">
    <property type="entry name" value="T4_endonuc_V"/>
</dbReference>
<dbReference type="Pfam" id="PF03013">
    <property type="entry name" value="Pyr_excise"/>
    <property type="match status" value="1"/>
</dbReference>
<dbReference type="Pfam" id="PF08349">
    <property type="entry name" value="DUF1722"/>
    <property type="match status" value="1"/>
</dbReference>
<proteinExistence type="predicted"/>
<evidence type="ECO:0000259" key="1">
    <source>
        <dbReference type="Pfam" id="PF08349"/>
    </source>
</evidence>
<name>A0A975GNP0_9BACT</name>